<feature type="transmembrane region" description="Helical" evidence="7">
    <location>
        <begin position="196"/>
        <end position="221"/>
    </location>
</feature>
<accession>A0ABS0HX33</accession>
<proteinExistence type="inferred from homology"/>
<dbReference type="CDD" id="cd06261">
    <property type="entry name" value="TM_PBP2"/>
    <property type="match status" value="1"/>
</dbReference>
<dbReference type="InterPro" id="IPR000515">
    <property type="entry name" value="MetI-like"/>
</dbReference>
<reference evidence="9 10" key="1">
    <citation type="submission" date="2020-11" db="EMBL/GenBank/DDBJ databases">
        <authorList>
            <person name="Kim M.K."/>
        </authorList>
    </citation>
    <scope>NUCLEOTIDE SEQUENCE [LARGE SCALE GENOMIC DNA]</scope>
    <source>
        <strain evidence="9 10">BT290</strain>
    </source>
</reference>
<evidence type="ECO:0000313" key="9">
    <source>
        <dbReference type="EMBL" id="MBF9198048.1"/>
    </source>
</evidence>
<dbReference type="PROSITE" id="PS50928">
    <property type="entry name" value="ABC_TM1"/>
    <property type="match status" value="1"/>
</dbReference>
<keyword evidence="6 7" id="KW-0472">Membrane</keyword>
<dbReference type="PANTHER" id="PTHR43744">
    <property type="entry name" value="ABC TRANSPORTER PERMEASE PROTEIN MG189-RELATED-RELATED"/>
    <property type="match status" value="1"/>
</dbReference>
<keyword evidence="3" id="KW-1003">Cell membrane</keyword>
<dbReference type="SUPFAM" id="SSF161098">
    <property type="entry name" value="MetI-like"/>
    <property type="match status" value="1"/>
</dbReference>
<organism evidence="9 10">
    <name type="scientific">Microvirga terrestris</name>
    <dbReference type="NCBI Taxonomy" id="2791024"/>
    <lineage>
        <taxon>Bacteria</taxon>
        <taxon>Pseudomonadati</taxon>
        <taxon>Pseudomonadota</taxon>
        <taxon>Alphaproteobacteria</taxon>
        <taxon>Hyphomicrobiales</taxon>
        <taxon>Methylobacteriaceae</taxon>
        <taxon>Microvirga</taxon>
    </lineage>
</organism>
<keyword evidence="2 7" id="KW-0813">Transport</keyword>
<dbReference type="InterPro" id="IPR035906">
    <property type="entry name" value="MetI-like_sf"/>
</dbReference>
<evidence type="ECO:0000256" key="1">
    <source>
        <dbReference type="ARBA" id="ARBA00004651"/>
    </source>
</evidence>
<dbReference type="EMBL" id="JADQDN010000015">
    <property type="protein sequence ID" value="MBF9198048.1"/>
    <property type="molecule type" value="Genomic_DNA"/>
</dbReference>
<feature type="transmembrane region" description="Helical" evidence="7">
    <location>
        <begin position="92"/>
        <end position="111"/>
    </location>
</feature>
<dbReference type="PANTHER" id="PTHR43744:SF9">
    <property type="entry name" value="POLYGALACTURONAN_RHAMNOGALACTURONAN TRANSPORT SYSTEM PERMEASE PROTEIN YTCP"/>
    <property type="match status" value="1"/>
</dbReference>
<gene>
    <name evidence="9" type="ORF">I2H36_18605</name>
</gene>
<evidence type="ECO:0000256" key="7">
    <source>
        <dbReference type="RuleBase" id="RU363032"/>
    </source>
</evidence>
<keyword evidence="4 7" id="KW-0812">Transmembrane</keyword>
<dbReference type="Gene3D" id="1.10.3720.10">
    <property type="entry name" value="MetI-like"/>
    <property type="match status" value="1"/>
</dbReference>
<evidence type="ECO:0000313" key="10">
    <source>
        <dbReference type="Proteomes" id="UP000611708"/>
    </source>
</evidence>
<sequence>MSARALNADTSSEPFNLYARGDRIFGVANTALLLLFVLSTLYPFIYILSASLSSGFAVTSGQVTLWPVEITLAAYEYVLADQKFWIAYGNTLFYAFFGTITSLLIMVPGAFALSRARLRGRRLIGFMVAFTMWFHAGLIPFFLNVRDLGLLDARLGIVLAFACNAFNVILLRNYFESVPASFEEAARIDGASDFQLLWKIFIPLAKPAIMTVALLCLVSRWNGYFWAMVLLRSEEKVPLQVYLKRTIVDMRSDDSFASGLMSTEYSFETITAAIMVVSILPIVIVFPYVQKYFNKGITLGGVKE</sequence>
<evidence type="ECO:0000256" key="4">
    <source>
        <dbReference type="ARBA" id="ARBA00022692"/>
    </source>
</evidence>
<feature type="transmembrane region" description="Helical" evidence="7">
    <location>
        <begin position="270"/>
        <end position="289"/>
    </location>
</feature>
<name>A0ABS0HX33_9HYPH</name>
<dbReference type="Pfam" id="PF00528">
    <property type="entry name" value="BPD_transp_1"/>
    <property type="match status" value="1"/>
</dbReference>
<feature type="domain" description="ABC transmembrane type-1" evidence="8">
    <location>
        <begin position="88"/>
        <end position="286"/>
    </location>
</feature>
<comment type="similarity">
    <text evidence="7">Belongs to the binding-protein-dependent transport system permease family.</text>
</comment>
<protein>
    <submittedName>
        <fullName evidence="9">Carbohydrate ABC transporter permease</fullName>
    </submittedName>
</protein>
<evidence type="ECO:0000256" key="6">
    <source>
        <dbReference type="ARBA" id="ARBA00023136"/>
    </source>
</evidence>
<dbReference type="Proteomes" id="UP000611708">
    <property type="component" value="Unassembled WGS sequence"/>
</dbReference>
<comment type="subcellular location">
    <subcellularLocation>
        <location evidence="1 7">Cell membrane</location>
        <topology evidence="1 7">Multi-pass membrane protein</topology>
    </subcellularLocation>
</comment>
<evidence type="ECO:0000256" key="2">
    <source>
        <dbReference type="ARBA" id="ARBA00022448"/>
    </source>
</evidence>
<evidence type="ECO:0000256" key="5">
    <source>
        <dbReference type="ARBA" id="ARBA00022989"/>
    </source>
</evidence>
<evidence type="ECO:0000259" key="8">
    <source>
        <dbReference type="PROSITE" id="PS50928"/>
    </source>
</evidence>
<evidence type="ECO:0000256" key="3">
    <source>
        <dbReference type="ARBA" id="ARBA00022475"/>
    </source>
</evidence>
<feature type="transmembrane region" description="Helical" evidence="7">
    <location>
        <begin position="155"/>
        <end position="175"/>
    </location>
</feature>
<keyword evidence="5 7" id="KW-1133">Transmembrane helix</keyword>
<keyword evidence="10" id="KW-1185">Reference proteome</keyword>
<dbReference type="RefSeq" id="WP_196265397.1">
    <property type="nucleotide sequence ID" value="NZ_JADQDN010000015.1"/>
</dbReference>
<comment type="caution">
    <text evidence="9">The sequence shown here is derived from an EMBL/GenBank/DDBJ whole genome shotgun (WGS) entry which is preliminary data.</text>
</comment>
<feature type="transmembrane region" description="Helical" evidence="7">
    <location>
        <begin position="24"/>
        <end position="48"/>
    </location>
</feature>
<feature type="transmembrane region" description="Helical" evidence="7">
    <location>
        <begin position="123"/>
        <end position="143"/>
    </location>
</feature>